<keyword evidence="1" id="KW-0472">Membrane</keyword>
<dbReference type="Proteomes" id="UP001164746">
    <property type="component" value="Chromosome 4"/>
</dbReference>
<accession>A0ABY7DXP4</accession>
<evidence type="ECO:0000256" key="1">
    <source>
        <dbReference type="SAM" id="Phobius"/>
    </source>
</evidence>
<gene>
    <name evidence="2" type="ORF">MAR_009046</name>
</gene>
<reference evidence="2" key="1">
    <citation type="submission" date="2022-11" db="EMBL/GenBank/DDBJ databases">
        <title>Centuries of genome instability and evolution in soft-shell clam transmissible cancer (bioRxiv).</title>
        <authorList>
            <person name="Hart S.F.M."/>
            <person name="Yonemitsu M.A."/>
            <person name="Giersch R.M."/>
            <person name="Beal B.F."/>
            <person name="Arriagada G."/>
            <person name="Davis B.W."/>
            <person name="Ostrander E.A."/>
            <person name="Goff S.P."/>
            <person name="Metzger M.J."/>
        </authorList>
    </citation>
    <scope>NUCLEOTIDE SEQUENCE</scope>
    <source>
        <strain evidence="2">MELC-2E11</strain>
        <tissue evidence="2">Siphon/mantle</tissue>
    </source>
</reference>
<sequence length="147" mass="16618">MRWTVASYALPESAIIEISVGGIILLISVAICIWVLVEKNKTKPRRMIRLRQNANIAAVAVPSAPGYHPPQNDISQYPPPPTYNQVFSQYPRDTSSRLHTVRQSATPRPTVRQQPGIARLHTHHRQRLTLYRQSISVVKLIAFQSMS</sequence>
<evidence type="ECO:0000313" key="2">
    <source>
        <dbReference type="EMBL" id="WAR02488.1"/>
    </source>
</evidence>
<proteinExistence type="predicted"/>
<name>A0ABY7DXP4_MYAAR</name>
<organism evidence="2 3">
    <name type="scientific">Mya arenaria</name>
    <name type="common">Soft-shell clam</name>
    <dbReference type="NCBI Taxonomy" id="6604"/>
    <lineage>
        <taxon>Eukaryota</taxon>
        <taxon>Metazoa</taxon>
        <taxon>Spiralia</taxon>
        <taxon>Lophotrochozoa</taxon>
        <taxon>Mollusca</taxon>
        <taxon>Bivalvia</taxon>
        <taxon>Autobranchia</taxon>
        <taxon>Heteroconchia</taxon>
        <taxon>Euheterodonta</taxon>
        <taxon>Imparidentia</taxon>
        <taxon>Neoheterodontei</taxon>
        <taxon>Myida</taxon>
        <taxon>Myoidea</taxon>
        <taxon>Myidae</taxon>
        <taxon>Mya</taxon>
    </lineage>
</organism>
<protein>
    <submittedName>
        <fullName evidence="2">Uncharacterized protein</fullName>
    </submittedName>
</protein>
<evidence type="ECO:0000313" key="3">
    <source>
        <dbReference type="Proteomes" id="UP001164746"/>
    </source>
</evidence>
<feature type="transmembrane region" description="Helical" evidence="1">
    <location>
        <begin position="15"/>
        <end position="37"/>
    </location>
</feature>
<keyword evidence="1" id="KW-0812">Transmembrane</keyword>
<keyword evidence="3" id="KW-1185">Reference proteome</keyword>
<dbReference type="EMBL" id="CP111015">
    <property type="protein sequence ID" value="WAR02488.1"/>
    <property type="molecule type" value="Genomic_DNA"/>
</dbReference>
<keyword evidence="1" id="KW-1133">Transmembrane helix</keyword>